<dbReference type="InterPro" id="IPR001444">
    <property type="entry name" value="Flag_bb_rod_N"/>
</dbReference>
<keyword evidence="3 4" id="KW-0975">Bacterial flagellum</keyword>
<comment type="subcellular location">
    <subcellularLocation>
        <location evidence="1 4">Bacterial flagellum basal body</location>
    </subcellularLocation>
</comment>
<keyword evidence="8" id="KW-0966">Cell projection</keyword>
<evidence type="ECO:0000313" key="9">
    <source>
        <dbReference type="Proteomes" id="UP000095350"/>
    </source>
</evidence>
<dbReference type="NCBIfam" id="TIGR03506">
    <property type="entry name" value="FlgEFG_subfam"/>
    <property type="match status" value="2"/>
</dbReference>
<dbReference type="InterPro" id="IPR037925">
    <property type="entry name" value="FlgE/F/G-like"/>
</dbReference>
<reference evidence="8 9" key="1">
    <citation type="submission" date="2015-09" db="EMBL/GenBank/DDBJ databases">
        <authorList>
            <consortium name="Pathogen Informatics"/>
        </authorList>
    </citation>
    <scope>NUCLEOTIDE SEQUENCE [LARGE SCALE GENOMIC DNA]</scope>
    <source>
        <strain evidence="8 9">2789STDY5834960</strain>
    </source>
</reference>
<dbReference type="OrthoDB" id="9804559at2"/>
<evidence type="ECO:0000259" key="5">
    <source>
        <dbReference type="Pfam" id="PF00460"/>
    </source>
</evidence>
<dbReference type="InterPro" id="IPR020013">
    <property type="entry name" value="Flagellar_FlgE/F/G"/>
</dbReference>
<protein>
    <recommendedName>
        <fullName evidence="4">Flagellar hook protein FlgE</fullName>
    </recommendedName>
</protein>
<dbReference type="PaxDb" id="166486-ERS852572_02382"/>
<dbReference type="Pfam" id="PF22692">
    <property type="entry name" value="LlgE_F_G_D1"/>
    <property type="match status" value="1"/>
</dbReference>
<dbReference type="InterPro" id="IPR010930">
    <property type="entry name" value="Flg_bb/hook_C_dom"/>
</dbReference>
<gene>
    <name evidence="8" type="primary">flgE</name>
    <name evidence="8" type="ORF">ERS852572_02382</name>
</gene>
<dbReference type="PANTHER" id="PTHR30435:SF1">
    <property type="entry name" value="FLAGELLAR HOOK PROTEIN FLGE"/>
    <property type="match status" value="1"/>
</dbReference>
<dbReference type="Proteomes" id="UP000095350">
    <property type="component" value="Unassembled WGS sequence"/>
</dbReference>
<keyword evidence="8" id="KW-0969">Cilium</keyword>
<dbReference type="InterPro" id="IPR053967">
    <property type="entry name" value="LlgE_F_G-like_D1"/>
</dbReference>
<keyword evidence="8" id="KW-0282">Flagellum</keyword>
<dbReference type="AlphaFoldDB" id="A0A173UWY0"/>
<dbReference type="GO" id="GO:0009425">
    <property type="term" value="C:bacterial-type flagellum basal body"/>
    <property type="evidence" value="ECO:0007669"/>
    <property type="project" value="UniProtKB-SubCell"/>
</dbReference>
<proteinExistence type="inferred from homology"/>
<dbReference type="GO" id="GO:0005829">
    <property type="term" value="C:cytosol"/>
    <property type="evidence" value="ECO:0007669"/>
    <property type="project" value="TreeGrafter"/>
</dbReference>
<dbReference type="STRING" id="166486.ERS852572_02382"/>
<evidence type="ECO:0000256" key="4">
    <source>
        <dbReference type="RuleBase" id="RU362116"/>
    </source>
</evidence>
<dbReference type="PANTHER" id="PTHR30435">
    <property type="entry name" value="FLAGELLAR PROTEIN"/>
    <property type="match status" value="1"/>
</dbReference>
<evidence type="ECO:0000256" key="1">
    <source>
        <dbReference type="ARBA" id="ARBA00004117"/>
    </source>
</evidence>
<sequence length="551" mass="58502">MMRSMYSAVSGLKTHQTKMDVIGNNIANVNTVAFKSSSVVFQDVLYQMTSNASGANAATGTGGVNAKQIGLGVTTGATNLSITTSGAAETTGRAFDIRLSDQSTTNFFVVNNGSENLFTRAGSFYVDGAGNLCMTSTGYTVMGWQVDPTTGNIKKDTVSALRVMQTSNLTSAPEATTQANVSGIIDKNDKDVLSDNGLVKTLTFFDNLGYSYTARFAMKSTGTDGKYTVELEKILNSDGTTFYDPETSQVKLEDVFGAKTTNATLGSYNQVQSGYYYDSANNKFYVGSDKNGTEIYWDQATNSFKDKQNPATTHSLKQVYGISNAMVAKITGNKANAKVTDGTLTITGDVTDYEIDFSTKDGTFTGVGARTSNNKTNTVTLNMSKLGNNPTQFDDITIDFSGLKDADNGGKSTAVMSTGSIDDGVTGKGKKLGAMIGISIDNNGLITGTYDNGNTETLGQIAVAQFANASGLEKVGENCYRTTLNSGEFDGIGVEISADGSSMTSGELEMSNVDLSTEFTQMIITQRGFQANSRIITTSDTLLEELVNLKR</sequence>
<dbReference type="GO" id="GO:0009424">
    <property type="term" value="C:bacterial-type flagellum hook"/>
    <property type="evidence" value="ECO:0007669"/>
    <property type="project" value="TreeGrafter"/>
</dbReference>
<comment type="function">
    <text evidence="4">A flexible structure which links the flagellar filament to the drive apparatus in the basal body.</text>
</comment>
<dbReference type="RefSeq" id="WP_055194750.1">
    <property type="nucleotide sequence ID" value="NZ_CABIYH010000017.1"/>
</dbReference>
<dbReference type="GO" id="GO:0071978">
    <property type="term" value="P:bacterial-type flagellum-dependent swarming motility"/>
    <property type="evidence" value="ECO:0007669"/>
    <property type="project" value="TreeGrafter"/>
</dbReference>
<name>A0A173UWY0_9FIRM</name>
<comment type="similarity">
    <text evidence="2 4">Belongs to the flagella basal body rod proteins family.</text>
</comment>
<evidence type="ECO:0000313" key="8">
    <source>
        <dbReference type="EMBL" id="CUN19489.1"/>
    </source>
</evidence>
<feature type="domain" description="Flagellar basal body rod protein N-terminal" evidence="5">
    <location>
        <begin position="5"/>
        <end position="35"/>
    </location>
</feature>
<evidence type="ECO:0000256" key="2">
    <source>
        <dbReference type="ARBA" id="ARBA00009677"/>
    </source>
</evidence>
<evidence type="ECO:0000259" key="7">
    <source>
        <dbReference type="Pfam" id="PF22692"/>
    </source>
</evidence>
<feature type="domain" description="Flagellar basal-body/hook protein C-terminal" evidence="6">
    <location>
        <begin position="505"/>
        <end position="549"/>
    </location>
</feature>
<evidence type="ECO:0000259" key="6">
    <source>
        <dbReference type="Pfam" id="PF06429"/>
    </source>
</evidence>
<evidence type="ECO:0000256" key="3">
    <source>
        <dbReference type="ARBA" id="ARBA00023143"/>
    </source>
</evidence>
<dbReference type="EMBL" id="CYXZ01000017">
    <property type="protein sequence ID" value="CUN19489.1"/>
    <property type="molecule type" value="Genomic_DNA"/>
</dbReference>
<dbReference type="Pfam" id="PF06429">
    <property type="entry name" value="Flg_bbr_C"/>
    <property type="match status" value="1"/>
</dbReference>
<dbReference type="SUPFAM" id="SSF117143">
    <property type="entry name" value="Flagellar hook protein flgE"/>
    <property type="match status" value="1"/>
</dbReference>
<organism evidence="8 9">
    <name type="scientific">Roseburia intestinalis</name>
    <dbReference type="NCBI Taxonomy" id="166486"/>
    <lineage>
        <taxon>Bacteria</taxon>
        <taxon>Bacillati</taxon>
        <taxon>Bacillota</taxon>
        <taxon>Clostridia</taxon>
        <taxon>Lachnospirales</taxon>
        <taxon>Lachnospiraceae</taxon>
        <taxon>Roseburia</taxon>
    </lineage>
</organism>
<feature type="domain" description="Flagellar hook protein FlgE/F/G-like D1" evidence="7">
    <location>
        <begin position="107"/>
        <end position="150"/>
    </location>
</feature>
<dbReference type="InterPro" id="IPR019776">
    <property type="entry name" value="Flagellar_basal_body_rod_CS"/>
</dbReference>
<dbReference type="Pfam" id="PF00460">
    <property type="entry name" value="Flg_bb_rod"/>
    <property type="match status" value="1"/>
</dbReference>
<dbReference type="PROSITE" id="PS00588">
    <property type="entry name" value="FLAGELLA_BB_ROD"/>
    <property type="match status" value="1"/>
</dbReference>
<accession>A0A173UWY0</accession>